<comment type="similarity">
    <text evidence="1">Belongs to the peptidase S33 family.</text>
</comment>
<evidence type="ECO:0000313" key="7">
    <source>
        <dbReference type="Proteomes" id="UP001500603"/>
    </source>
</evidence>
<gene>
    <name evidence="6" type="ORF">GCM10023318_60650</name>
</gene>
<dbReference type="Gene3D" id="3.40.50.1820">
    <property type="entry name" value="alpha/beta hydrolase"/>
    <property type="match status" value="1"/>
</dbReference>
<dbReference type="PANTHER" id="PTHR43248:SF29">
    <property type="entry name" value="TRIPEPTIDYL AMINOPEPTIDASE"/>
    <property type="match status" value="1"/>
</dbReference>
<evidence type="ECO:0000256" key="2">
    <source>
        <dbReference type="ARBA" id="ARBA00022729"/>
    </source>
</evidence>
<dbReference type="Pfam" id="PF00561">
    <property type="entry name" value="Abhydrolase_1"/>
    <property type="match status" value="1"/>
</dbReference>
<name>A0ABP9L1M9_9NOCA</name>
<dbReference type="PANTHER" id="PTHR43248">
    <property type="entry name" value="2-SUCCINYL-6-HYDROXY-2,4-CYCLOHEXADIENE-1-CARBOXYLATE SYNTHASE"/>
    <property type="match status" value="1"/>
</dbReference>
<keyword evidence="2" id="KW-0732">Signal</keyword>
<reference evidence="7" key="1">
    <citation type="journal article" date="2019" name="Int. J. Syst. Evol. Microbiol.">
        <title>The Global Catalogue of Microorganisms (GCM) 10K type strain sequencing project: providing services to taxonomists for standard genome sequencing and annotation.</title>
        <authorList>
            <consortium name="The Broad Institute Genomics Platform"/>
            <consortium name="The Broad Institute Genome Sequencing Center for Infectious Disease"/>
            <person name="Wu L."/>
            <person name="Ma J."/>
        </authorList>
    </citation>
    <scope>NUCLEOTIDE SEQUENCE [LARGE SCALE GENOMIC DNA]</scope>
    <source>
        <strain evidence="7">JCM 18298</strain>
    </source>
</reference>
<dbReference type="InterPro" id="IPR029058">
    <property type="entry name" value="AB_hydrolase_fold"/>
</dbReference>
<feature type="domain" description="AB hydrolase-1" evidence="4">
    <location>
        <begin position="122"/>
        <end position="297"/>
    </location>
</feature>
<keyword evidence="7" id="KW-1185">Reference proteome</keyword>
<protein>
    <submittedName>
        <fullName evidence="6">Alpha/beta hydrolase</fullName>
    </submittedName>
</protein>
<evidence type="ECO:0000259" key="5">
    <source>
        <dbReference type="Pfam" id="PF08386"/>
    </source>
</evidence>
<dbReference type="InterPro" id="IPR000073">
    <property type="entry name" value="AB_hydrolase_1"/>
</dbReference>
<dbReference type="GO" id="GO:0016787">
    <property type="term" value="F:hydrolase activity"/>
    <property type="evidence" value="ECO:0007669"/>
    <property type="project" value="UniProtKB-KW"/>
</dbReference>
<organism evidence="6 7">
    <name type="scientific">Nocardia callitridis</name>
    <dbReference type="NCBI Taxonomy" id="648753"/>
    <lineage>
        <taxon>Bacteria</taxon>
        <taxon>Bacillati</taxon>
        <taxon>Actinomycetota</taxon>
        <taxon>Actinomycetes</taxon>
        <taxon>Mycobacteriales</taxon>
        <taxon>Nocardiaceae</taxon>
        <taxon>Nocardia</taxon>
    </lineage>
</organism>
<dbReference type="InterPro" id="IPR051601">
    <property type="entry name" value="Serine_prot/Carboxylest_S33"/>
</dbReference>
<keyword evidence="3 6" id="KW-0378">Hydrolase</keyword>
<sequence length="530" mass="57078">MIAESGNSSGSAPDTVVSFGGGGLNLLLARIVRRPVTVAALSVLFVGVLTAPGHAAPDPSNLDRFYGQTLEWKPCGIASMDAVGGECADVLVPLDYAKPGDRTMTVAISRVPATDPERRRGVLVSNPGGPGGAGLNSLDLLGDVLSPEVLAGYDLIGMDPRGVGDSDAAKRCGWPVGEMIRSAGVDLLGFVHDTMLSAGMAASCLIGGDQDKLRQLTTRNTARDLDVVRSALGEQRISYFGVSYGTYLGAVFTQMFPERSDRIVLDSSIDPDRYWSGMVRDWGRADEIALDDWSNWAATQDDTYRLGDTPEQVRTTIVRLLDSAAARPIVIDGFPIDDHWLPFILHNMLSNYRLDEALAATVREIADAANGVPVTAREPRLQSVLQALRVENSVEAHIACGDSAAPTDPVRYWNDIEGTRATQPVFGALANNIQPCAFWPRPVEPQTVVRNAVPALVLQATGDPRTPYDHGVALHRDLTASRLVTLRDVRIHMTFRPDLSACVNDTINTYYREGTLPEADLTCTADQASE</sequence>
<evidence type="ECO:0000313" key="6">
    <source>
        <dbReference type="EMBL" id="GAA5069394.1"/>
    </source>
</evidence>
<evidence type="ECO:0000259" key="4">
    <source>
        <dbReference type="Pfam" id="PF00561"/>
    </source>
</evidence>
<comment type="caution">
    <text evidence="6">The sequence shown here is derived from an EMBL/GenBank/DDBJ whole genome shotgun (WGS) entry which is preliminary data.</text>
</comment>
<dbReference type="Pfam" id="PF08386">
    <property type="entry name" value="Abhydrolase_4"/>
    <property type="match status" value="1"/>
</dbReference>
<evidence type="ECO:0000256" key="1">
    <source>
        <dbReference type="ARBA" id="ARBA00010088"/>
    </source>
</evidence>
<dbReference type="SUPFAM" id="SSF53474">
    <property type="entry name" value="alpha/beta-Hydrolases"/>
    <property type="match status" value="1"/>
</dbReference>
<dbReference type="EMBL" id="BAABJM010000010">
    <property type="protein sequence ID" value="GAA5069394.1"/>
    <property type="molecule type" value="Genomic_DNA"/>
</dbReference>
<dbReference type="Proteomes" id="UP001500603">
    <property type="component" value="Unassembled WGS sequence"/>
</dbReference>
<evidence type="ECO:0000256" key="3">
    <source>
        <dbReference type="ARBA" id="ARBA00022801"/>
    </source>
</evidence>
<feature type="domain" description="Peptidase S33 tripeptidyl aminopeptidase-like C-terminal" evidence="5">
    <location>
        <begin position="424"/>
        <end position="523"/>
    </location>
</feature>
<accession>A0ABP9L1M9</accession>
<dbReference type="InterPro" id="IPR013595">
    <property type="entry name" value="Pept_S33_TAP-like_C"/>
</dbReference>
<proteinExistence type="inferred from homology"/>